<feature type="compositionally biased region" description="Polar residues" evidence="1">
    <location>
        <begin position="417"/>
        <end position="434"/>
    </location>
</feature>
<comment type="caution">
    <text evidence="3">The sequence shown here is derived from an EMBL/GenBank/DDBJ whole genome shotgun (WGS) entry which is preliminary data.</text>
</comment>
<dbReference type="VEuPathDB" id="TriTrypDB:TCSYLVIO_008513"/>
<dbReference type="EMBL" id="PRFA01000053">
    <property type="protein sequence ID" value="PWU90118.1"/>
    <property type="molecule type" value="Genomic_DNA"/>
</dbReference>
<feature type="compositionally biased region" description="Low complexity" evidence="1">
    <location>
        <begin position="78"/>
        <end position="87"/>
    </location>
</feature>
<dbReference type="Proteomes" id="UP000246121">
    <property type="component" value="Unassembled WGS sequence"/>
</dbReference>
<dbReference type="VEuPathDB" id="TriTrypDB:ECC02_006889"/>
<evidence type="ECO:0000313" key="4">
    <source>
        <dbReference type="Proteomes" id="UP000246121"/>
    </source>
</evidence>
<evidence type="ECO:0000256" key="1">
    <source>
        <dbReference type="SAM" id="MobiDB-lite"/>
    </source>
</evidence>
<feature type="chain" id="PRO_5015895449" evidence="2">
    <location>
        <begin position="25"/>
        <end position="480"/>
    </location>
</feature>
<feature type="compositionally biased region" description="Basic and acidic residues" evidence="1">
    <location>
        <begin position="46"/>
        <end position="59"/>
    </location>
</feature>
<dbReference type="VEuPathDB" id="TriTrypDB:TcCLB.506759.40"/>
<feature type="compositionally biased region" description="Gly residues" evidence="1">
    <location>
        <begin position="33"/>
        <end position="43"/>
    </location>
</feature>
<keyword evidence="2" id="KW-0732">Signal</keyword>
<accession>A0A2V2V4X6</accession>
<feature type="compositionally biased region" description="Low complexity" evidence="1">
    <location>
        <begin position="297"/>
        <end position="329"/>
    </location>
</feature>
<sequence length="480" mass="48193">MAMMTGRVLLVCALCVLWCGTAGGKCTEVGKAPAGGAGGGSGVGEKPPKELPEPGERGPDSAGLSLNKNNEINSNLQGGTVTGTTTERVGKKKEEDVGDNDGLEEEEEEAETDVGDDEEEEEEEKSNEKEDTPQAGKPESSSKEVAGTIPTASGLSGTGGGSPSGVDVGGSSGSPNGIEDLNLEAPGPAVNSSLPLPNAAAGGLQNPDGALSSQKNNFSETGVHSGTTLPTPSLPNPQAPAITQPKAEEQSSTEQGTEGGPETEEVTAVKEKVQNTVETGSTSRALSAASKPPVQQPTPLLTQSPAAPLPERSAPAPSEEKSAAPSFSAGEGSRTATNVAQNSKEEKNEKMPSETEAESNAVEQPSGNDVAEHDSPARTTASPIPTSGTADTQRNADADNSNAQALKSEGTHENSETDYTNLASTAGDAATQTEKALADAKTNHTATPADSDGGTAVSHTTSPLLLLAVACAAAAAVVAA</sequence>
<feature type="compositionally biased region" description="Polar residues" evidence="1">
    <location>
        <begin position="274"/>
        <end position="285"/>
    </location>
</feature>
<feature type="compositionally biased region" description="Acidic residues" evidence="1">
    <location>
        <begin position="96"/>
        <end position="125"/>
    </location>
</feature>
<organism evidence="3 4">
    <name type="scientific">Trypanosoma cruzi</name>
    <dbReference type="NCBI Taxonomy" id="5693"/>
    <lineage>
        <taxon>Eukaryota</taxon>
        <taxon>Discoba</taxon>
        <taxon>Euglenozoa</taxon>
        <taxon>Kinetoplastea</taxon>
        <taxon>Metakinetoplastina</taxon>
        <taxon>Trypanosomatida</taxon>
        <taxon>Trypanosomatidae</taxon>
        <taxon>Trypanosoma</taxon>
        <taxon>Schizotrypanum</taxon>
    </lineage>
</organism>
<feature type="compositionally biased region" description="Polar residues" evidence="1">
    <location>
        <begin position="211"/>
        <end position="231"/>
    </location>
</feature>
<feature type="compositionally biased region" description="Basic and acidic residues" evidence="1">
    <location>
        <begin position="343"/>
        <end position="353"/>
    </location>
</feature>
<dbReference type="VEuPathDB" id="TriTrypDB:C3747_3g397"/>
<dbReference type="VEuPathDB" id="TriTrypDB:TcCL_NonESM11457"/>
<proteinExistence type="predicted"/>
<reference evidence="3 4" key="1">
    <citation type="journal article" date="2018" name="Microb. Genom.">
        <title>Expanding an expanded genome: long-read sequencing of Trypanosoma cruzi.</title>
        <authorList>
            <person name="Berna L."/>
            <person name="Rodriguez M."/>
            <person name="Chiribao M.L."/>
            <person name="Parodi-Talice A."/>
            <person name="Pita S."/>
            <person name="Rijo G."/>
            <person name="Alvarez-Valin F."/>
            <person name="Robello C."/>
        </authorList>
    </citation>
    <scope>NUCLEOTIDE SEQUENCE [LARGE SCALE GENOMIC DNA]</scope>
    <source>
        <strain evidence="3 4">Dm28c</strain>
    </source>
</reference>
<dbReference type="VEuPathDB" id="TriTrypDB:TcYC6_0158990"/>
<dbReference type="VEuPathDB" id="TriTrypDB:TcCLB.510363.280"/>
<dbReference type="VEuPathDB" id="TriTrypDB:TcBrA4_0171720"/>
<dbReference type="AlphaFoldDB" id="A0A2V2V4X6"/>
<name>A0A2V2V4X6_TRYCR</name>
<evidence type="ECO:0000256" key="2">
    <source>
        <dbReference type="SAM" id="SignalP"/>
    </source>
</evidence>
<gene>
    <name evidence="3" type="ORF">C4B63_53g206</name>
</gene>
<dbReference type="VEuPathDB" id="TriTrypDB:C4B63_53g206"/>
<evidence type="ECO:0000313" key="3">
    <source>
        <dbReference type="EMBL" id="PWU90118.1"/>
    </source>
</evidence>
<feature type="region of interest" description="Disordered" evidence="1">
    <location>
        <begin position="31"/>
        <end position="458"/>
    </location>
</feature>
<feature type="compositionally biased region" description="Gly residues" evidence="1">
    <location>
        <begin position="156"/>
        <end position="172"/>
    </location>
</feature>
<feature type="signal peptide" evidence="2">
    <location>
        <begin position="1"/>
        <end position="24"/>
    </location>
</feature>
<feature type="compositionally biased region" description="Polar residues" evidence="1">
    <location>
        <begin position="64"/>
        <end position="77"/>
    </location>
</feature>
<dbReference type="VEuPathDB" id="TriTrypDB:BCY84_20111"/>
<feature type="compositionally biased region" description="Polar residues" evidence="1">
    <location>
        <begin position="377"/>
        <end position="405"/>
    </location>
</feature>
<dbReference type="VEuPathDB" id="TriTrypDB:TCDM_10510"/>
<protein>
    <submittedName>
        <fullName evidence="3">Mucin-associated surface protein (MASP)</fullName>
    </submittedName>
</protein>
<dbReference type="VEuPathDB" id="TriTrypDB:TcBrA4_0171690"/>